<dbReference type="CDD" id="cd02440">
    <property type="entry name" value="AdoMet_MTases"/>
    <property type="match status" value="1"/>
</dbReference>
<keyword evidence="1" id="KW-0489">Methyltransferase</keyword>
<dbReference type="EMBL" id="SKBQ01000080">
    <property type="protein sequence ID" value="TPX08094.1"/>
    <property type="molecule type" value="Genomic_DNA"/>
</dbReference>
<evidence type="ECO:0000313" key="6">
    <source>
        <dbReference type="Proteomes" id="UP000319257"/>
    </source>
</evidence>
<sequence>MAAATATVNTPPSSSHGAPMAERPLTAEEVFDSVGSAYEDAFAGLPEQASSLQWLIRELSRSGRTRANIVDVGCGTGRPACSTLAAAGHDVLGIDISAAMIEAARERVPEARFEQVDVRDWLDRTSPHSLDAVTVYFSLIADVTQDEIRSFIAGIYRVLKPGGLFVFSTVPVDGENMQLKWMGRPVVVSSLPPKTAVQWIRRVGFKVEHEKVTKFLPKAAEAGICNAEDVWEEPHLFVYARKPGSA</sequence>
<dbReference type="Pfam" id="PF13649">
    <property type="entry name" value="Methyltransf_25"/>
    <property type="match status" value="1"/>
</dbReference>
<dbReference type="InParanoid" id="A0A507ANV7"/>
<keyword evidence="2" id="KW-0808">Transferase</keyword>
<feature type="region of interest" description="Disordered" evidence="3">
    <location>
        <begin position="1"/>
        <end position="21"/>
    </location>
</feature>
<reference evidence="5 6" key="1">
    <citation type="submission" date="2019-06" db="EMBL/GenBank/DDBJ databases">
        <title>Draft genome sequence of the filamentous fungus Phialemoniopsis curvata isolated from diesel fuel.</title>
        <authorList>
            <person name="Varaljay V.A."/>
            <person name="Lyon W.J."/>
            <person name="Crouch A.L."/>
            <person name="Drake C.E."/>
            <person name="Hollomon J.M."/>
            <person name="Nadeau L.J."/>
            <person name="Nunn H.S."/>
            <person name="Stevenson B.S."/>
            <person name="Bojanowski C.L."/>
            <person name="Crookes-Goodson W.J."/>
        </authorList>
    </citation>
    <scope>NUCLEOTIDE SEQUENCE [LARGE SCALE GENOMIC DNA]</scope>
    <source>
        <strain evidence="5 6">D216</strain>
    </source>
</reference>
<keyword evidence="6" id="KW-1185">Reference proteome</keyword>
<evidence type="ECO:0000259" key="4">
    <source>
        <dbReference type="Pfam" id="PF13649"/>
    </source>
</evidence>
<dbReference type="InterPro" id="IPR029063">
    <property type="entry name" value="SAM-dependent_MTases_sf"/>
</dbReference>
<evidence type="ECO:0000256" key="1">
    <source>
        <dbReference type="ARBA" id="ARBA00022603"/>
    </source>
</evidence>
<dbReference type="GeneID" id="41977608"/>
<dbReference type="RefSeq" id="XP_030989805.1">
    <property type="nucleotide sequence ID" value="XM_031132748.1"/>
</dbReference>
<dbReference type="OrthoDB" id="10004862at2759"/>
<dbReference type="GO" id="GO:0008168">
    <property type="term" value="F:methyltransferase activity"/>
    <property type="evidence" value="ECO:0007669"/>
    <property type="project" value="UniProtKB-KW"/>
</dbReference>
<gene>
    <name evidence="5" type="ORF">E0L32_010161</name>
</gene>
<comment type="caution">
    <text evidence="5">The sequence shown here is derived from an EMBL/GenBank/DDBJ whole genome shotgun (WGS) entry which is preliminary data.</text>
</comment>
<evidence type="ECO:0000256" key="3">
    <source>
        <dbReference type="SAM" id="MobiDB-lite"/>
    </source>
</evidence>
<dbReference type="PANTHER" id="PTHR43861">
    <property type="entry name" value="TRANS-ACONITATE 2-METHYLTRANSFERASE-RELATED"/>
    <property type="match status" value="1"/>
</dbReference>
<dbReference type="STRING" id="1093900.A0A507ANV7"/>
<proteinExistence type="predicted"/>
<protein>
    <recommendedName>
        <fullName evidence="4">Methyltransferase domain-containing protein</fullName>
    </recommendedName>
</protein>
<dbReference type="InterPro" id="IPR041698">
    <property type="entry name" value="Methyltransf_25"/>
</dbReference>
<dbReference type="SUPFAM" id="SSF53335">
    <property type="entry name" value="S-adenosyl-L-methionine-dependent methyltransferases"/>
    <property type="match status" value="1"/>
</dbReference>
<name>A0A507ANV7_9PEZI</name>
<dbReference type="PANTHER" id="PTHR43861:SF1">
    <property type="entry name" value="TRANS-ACONITATE 2-METHYLTRANSFERASE"/>
    <property type="match status" value="1"/>
</dbReference>
<dbReference type="GO" id="GO:0032259">
    <property type="term" value="P:methylation"/>
    <property type="evidence" value="ECO:0007669"/>
    <property type="project" value="UniProtKB-KW"/>
</dbReference>
<accession>A0A507ANV7</accession>
<evidence type="ECO:0000313" key="5">
    <source>
        <dbReference type="EMBL" id="TPX08094.1"/>
    </source>
</evidence>
<evidence type="ECO:0000256" key="2">
    <source>
        <dbReference type="ARBA" id="ARBA00022679"/>
    </source>
</evidence>
<feature type="domain" description="Methyltransferase" evidence="4">
    <location>
        <begin position="69"/>
        <end position="163"/>
    </location>
</feature>
<dbReference type="Gene3D" id="3.40.50.150">
    <property type="entry name" value="Vaccinia Virus protein VP39"/>
    <property type="match status" value="1"/>
</dbReference>
<dbReference type="AlphaFoldDB" id="A0A507ANV7"/>
<dbReference type="Proteomes" id="UP000319257">
    <property type="component" value="Unassembled WGS sequence"/>
</dbReference>
<feature type="compositionally biased region" description="Polar residues" evidence="3">
    <location>
        <begin position="1"/>
        <end position="16"/>
    </location>
</feature>
<organism evidence="5 6">
    <name type="scientific">Thyridium curvatum</name>
    <dbReference type="NCBI Taxonomy" id="1093900"/>
    <lineage>
        <taxon>Eukaryota</taxon>
        <taxon>Fungi</taxon>
        <taxon>Dikarya</taxon>
        <taxon>Ascomycota</taxon>
        <taxon>Pezizomycotina</taxon>
        <taxon>Sordariomycetes</taxon>
        <taxon>Sordariomycetidae</taxon>
        <taxon>Thyridiales</taxon>
        <taxon>Thyridiaceae</taxon>
        <taxon>Thyridium</taxon>
    </lineage>
</organism>